<evidence type="ECO:0000259" key="10">
    <source>
        <dbReference type="Pfam" id="PF02602"/>
    </source>
</evidence>
<evidence type="ECO:0000256" key="6">
    <source>
        <dbReference type="ARBA" id="ARBA00023444"/>
    </source>
</evidence>
<comment type="function">
    <text evidence="7">Catalyzes the two successive C-2 and C-7 methylation reactions involved in the conversion of uroporphyrinogen III to precorrin-2 via the intermediate formation of precorrin-1. It is a step in the biosynthesis of both cobalamin (vitamin B12) and siroheme.</text>
</comment>
<dbReference type="InterPro" id="IPR006366">
    <property type="entry name" value="CobA/CysG_C"/>
</dbReference>
<dbReference type="PANTHER" id="PTHR45790">
    <property type="entry name" value="SIROHEME SYNTHASE-RELATED"/>
    <property type="match status" value="1"/>
</dbReference>
<evidence type="ECO:0000313" key="12">
    <source>
        <dbReference type="Proteomes" id="UP000002384"/>
    </source>
</evidence>
<dbReference type="HOGENOM" id="CLU_011276_6_0_3"/>
<keyword evidence="3 8" id="KW-0808">Transferase</keyword>
<dbReference type="InterPro" id="IPR003754">
    <property type="entry name" value="4pyrrol_synth_uPrphyn_synth"/>
</dbReference>
<dbReference type="OrthoDB" id="9815856at2"/>
<evidence type="ECO:0000256" key="7">
    <source>
        <dbReference type="ARBA" id="ARBA00054030"/>
    </source>
</evidence>
<evidence type="ECO:0000256" key="4">
    <source>
        <dbReference type="ARBA" id="ARBA00022691"/>
    </source>
</evidence>
<evidence type="ECO:0000259" key="9">
    <source>
        <dbReference type="Pfam" id="PF00590"/>
    </source>
</evidence>
<dbReference type="eggNOG" id="COG1587">
    <property type="taxonomic scope" value="Bacteria"/>
</dbReference>
<comment type="similarity">
    <text evidence="8">Belongs to the precorrin methyltransferase family.</text>
</comment>
<proteinExistence type="inferred from homology"/>
<feature type="domain" description="Tetrapyrrole biosynthesis uroporphyrinogen III synthase" evidence="10">
    <location>
        <begin position="260"/>
        <end position="496"/>
    </location>
</feature>
<dbReference type="RefSeq" id="WP_015954577.1">
    <property type="nucleotide sequence ID" value="NC_011729.1"/>
</dbReference>
<dbReference type="PROSITE" id="PS00839">
    <property type="entry name" value="SUMT_1"/>
    <property type="match status" value="1"/>
</dbReference>
<dbReference type="EMBL" id="CP001291">
    <property type="protein sequence ID" value="ACK70974.1"/>
    <property type="molecule type" value="Genomic_DNA"/>
</dbReference>
<evidence type="ECO:0000256" key="1">
    <source>
        <dbReference type="ARBA" id="ARBA00012162"/>
    </source>
</evidence>
<dbReference type="Pfam" id="PF00590">
    <property type="entry name" value="TP_methylase"/>
    <property type="match status" value="1"/>
</dbReference>
<evidence type="ECO:0000256" key="5">
    <source>
        <dbReference type="ARBA" id="ARBA00023244"/>
    </source>
</evidence>
<name>B7KK89_GLOC7</name>
<dbReference type="KEGG" id="cyc:PCC7424_2558"/>
<keyword evidence="5" id="KW-0627">Porphyrin biosynthesis</keyword>
<keyword evidence="12" id="KW-1185">Reference proteome</keyword>
<dbReference type="GO" id="GO:0004851">
    <property type="term" value="F:uroporphyrin-III C-methyltransferase activity"/>
    <property type="evidence" value="ECO:0007669"/>
    <property type="project" value="UniProtKB-EC"/>
</dbReference>
<dbReference type="GO" id="GO:0019354">
    <property type="term" value="P:siroheme biosynthetic process"/>
    <property type="evidence" value="ECO:0007669"/>
    <property type="project" value="InterPro"/>
</dbReference>
<sequence>MTSGKVYLMGAGPGNLDYLTLKGYQVLSIADVLIYDDLVDPQLLQLVPSECIQLYMGKRGGSPSTPQDIINLLLVDFCLQGKQVVRLKGGDPFIFGRANPEIESLVASNCDYEVIPGISSALAAPLLAGIPLTDKNLSRCFVVLSGHDPDSLDWEAIALIDTIVILMGGRSLEAIINHLQDKGRSPTTPIAIIRDCARPQQQIWSGTLETIVDQVAEISLSPTVIVIGDVVTLRQMSSSSSLPLSGKTVLVTRSAEQSSKFSDLLQQQGATVIEMPALEITPPSSWEKLDQAIANLGEFDWLILTSANGVNYFFERLGDRGKDARSLAGVKIAVVGKKTAETLKQQGVLADYIPPDFVADSLIDHFPEELKGKKILFPRVETGGREVLVKELGGQGAKVIEVPAYQSGCPQQINPQAWQALQEKMIDIITFASSKTVQNFYYLLQQALTSNSENSPQGLLEKVCIASIGPQTSKTCYEALGRVDIEAQEYTLEGLTDALIQWVNHS</sequence>
<evidence type="ECO:0000256" key="8">
    <source>
        <dbReference type="RuleBase" id="RU003960"/>
    </source>
</evidence>
<dbReference type="InterPro" id="IPR014776">
    <property type="entry name" value="4pyrrole_Mease_sub2"/>
</dbReference>
<dbReference type="InterPro" id="IPR003043">
    <property type="entry name" value="Uropor_MeTrfase_CS"/>
</dbReference>
<gene>
    <name evidence="11" type="ordered locus">PCC7424_2558</name>
</gene>
<accession>B7KK89</accession>
<feature type="domain" description="Tetrapyrrole methylase" evidence="9">
    <location>
        <begin position="5"/>
        <end position="211"/>
    </location>
</feature>
<dbReference type="InterPro" id="IPR000878">
    <property type="entry name" value="4pyrrol_Mease"/>
</dbReference>
<dbReference type="Gene3D" id="3.40.50.10090">
    <property type="match status" value="2"/>
</dbReference>
<dbReference type="SUPFAM" id="SSF69618">
    <property type="entry name" value="HemD-like"/>
    <property type="match status" value="1"/>
</dbReference>
<evidence type="ECO:0000256" key="3">
    <source>
        <dbReference type="ARBA" id="ARBA00022679"/>
    </source>
</evidence>
<dbReference type="Pfam" id="PF02602">
    <property type="entry name" value="HEM4"/>
    <property type="match status" value="1"/>
</dbReference>
<dbReference type="InterPro" id="IPR050161">
    <property type="entry name" value="Siro_Cobalamin_biosynth"/>
</dbReference>
<dbReference type="Gene3D" id="3.30.950.10">
    <property type="entry name" value="Methyltransferase, Cobalt-precorrin-4 Transmethylase, Domain 2"/>
    <property type="match status" value="1"/>
</dbReference>
<dbReference type="InterPro" id="IPR014777">
    <property type="entry name" value="4pyrrole_Mease_sub1"/>
</dbReference>
<dbReference type="Proteomes" id="UP000002384">
    <property type="component" value="Chromosome"/>
</dbReference>
<dbReference type="EC" id="2.1.1.107" evidence="1"/>
<organism evidence="11 12">
    <name type="scientific">Gloeothece citriformis (strain PCC 7424)</name>
    <name type="common">Cyanothece sp. (strain PCC 7424)</name>
    <dbReference type="NCBI Taxonomy" id="65393"/>
    <lineage>
        <taxon>Bacteria</taxon>
        <taxon>Bacillati</taxon>
        <taxon>Cyanobacteriota</taxon>
        <taxon>Cyanophyceae</taxon>
        <taxon>Oscillatoriophycideae</taxon>
        <taxon>Chroococcales</taxon>
        <taxon>Aphanothecaceae</taxon>
        <taxon>Gloeothece</taxon>
        <taxon>Gloeothece citriformis</taxon>
    </lineage>
</organism>
<dbReference type="Gene3D" id="3.40.1010.10">
    <property type="entry name" value="Cobalt-precorrin-4 Transmethylase, Domain 1"/>
    <property type="match status" value="1"/>
</dbReference>
<dbReference type="eggNOG" id="COG0007">
    <property type="taxonomic scope" value="Bacteria"/>
</dbReference>
<dbReference type="STRING" id="65393.PCC7424_2558"/>
<dbReference type="InterPro" id="IPR035996">
    <property type="entry name" value="4pyrrol_Methylase_sf"/>
</dbReference>
<reference evidence="12" key="1">
    <citation type="journal article" date="2011" name="MBio">
        <title>Novel metabolic attributes of the genus Cyanothece, comprising a group of unicellular nitrogen-fixing Cyanobacteria.</title>
        <authorList>
            <person name="Bandyopadhyay A."/>
            <person name="Elvitigala T."/>
            <person name="Welsh E."/>
            <person name="Stockel J."/>
            <person name="Liberton M."/>
            <person name="Min H."/>
            <person name="Sherman L.A."/>
            <person name="Pakrasi H.B."/>
        </authorList>
    </citation>
    <scope>NUCLEOTIDE SEQUENCE [LARGE SCALE GENOMIC DNA]</scope>
    <source>
        <strain evidence="12">PCC 7424</strain>
    </source>
</reference>
<dbReference type="AlphaFoldDB" id="B7KK89"/>
<dbReference type="SUPFAM" id="SSF53790">
    <property type="entry name" value="Tetrapyrrole methylase"/>
    <property type="match status" value="1"/>
</dbReference>
<keyword evidence="2 8" id="KW-0489">Methyltransferase</keyword>
<dbReference type="GO" id="GO:0032259">
    <property type="term" value="P:methylation"/>
    <property type="evidence" value="ECO:0007669"/>
    <property type="project" value="UniProtKB-KW"/>
</dbReference>
<dbReference type="PROSITE" id="PS00840">
    <property type="entry name" value="SUMT_2"/>
    <property type="match status" value="1"/>
</dbReference>
<dbReference type="GO" id="GO:0004852">
    <property type="term" value="F:uroporphyrinogen-III synthase activity"/>
    <property type="evidence" value="ECO:0007669"/>
    <property type="project" value="InterPro"/>
</dbReference>
<dbReference type="InterPro" id="IPR036108">
    <property type="entry name" value="4pyrrol_syn_uPrphyn_synt_sf"/>
</dbReference>
<dbReference type="CDD" id="cd11642">
    <property type="entry name" value="SUMT"/>
    <property type="match status" value="1"/>
</dbReference>
<dbReference type="FunFam" id="3.40.50.10090:FF:000001">
    <property type="entry name" value="Bifunctional uroporphyrinogen-III C-methyltransferase/uroporphyrinogen-III synthase"/>
    <property type="match status" value="1"/>
</dbReference>
<evidence type="ECO:0000256" key="2">
    <source>
        <dbReference type="ARBA" id="ARBA00022603"/>
    </source>
</evidence>
<dbReference type="NCBIfam" id="NF004790">
    <property type="entry name" value="PRK06136.1"/>
    <property type="match status" value="1"/>
</dbReference>
<dbReference type="NCBIfam" id="TIGR01469">
    <property type="entry name" value="cobA_cysG_Cterm"/>
    <property type="match status" value="1"/>
</dbReference>
<dbReference type="CDD" id="cd06578">
    <property type="entry name" value="HemD"/>
    <property type="match status" value="1"/>
</dbReference>
<protein>
    <recommendedName>
        <fullName evidence="1">uroporphyrinogen-III C-methyltransferase</fullName>
        <ecNumber evidence="1">2.1.1.107</ecNumber>
    </recommendedName>
</protein>
<comment type="pathway">
    <text evidence="6">Porphyrin-containing compound metabolism.</text>
</comment>
<evidence type="ECO:0000313" key="11">
    <source>
        <dbReference type="EMBL" id="ACK70974.1"/>
    </source>
</evidence>
<dbReference type="FunFam" id="3.40.1010.10:FF:000001">
    <property type="entry name" value="Siroheme synthase"/>
    <property type="match status" value="1"/>
</dbReference>
<dbReference type="PANTHER" id="PTHR45790:SF3">
    <property type="entry name" value="S-ADENOSYL-L-METHIONINE-DEPENDENT UROPORPHYRINOGEN III METHYLTRANSFERASE, CHLOROPLASTIC"/>
    <property type="match status" value="1"/>
</dbReference>
<keyword evidence="4" id="KW-0949">S-adenosyl-L-methionine</keyword>